<dbReference type="Proteomes" id="UP001367508">
    <property type="component" value="Unassembled WGS sequence"/>
</dbReference>
<gene>
    <name evidence="1" type="ORF">VNO77_12150</name>
</gene>
<proteinExistence type="predicted"/>
<name>A0AAN9LVY5_CANGL</name>
<reference evidence="1 2" key="1">
    <citation type="submission" date="2024-01" db="EMBL/GenBank/DDBJ databases">
        <title>The genomes of 5 underutilized Papilionoideae crops provide insights into root nodulation and disease resistanc.</title>
        <authorList>
            <person name="Jiang F."/>
        </authorList>
    </citation>
    <scope>NUCLEOTIDE SEQUENCE [LARGE SCALE GENOMIC DNA]</scope>
    <source>
        <strain evidence="1">LVBAO_FW01</strain>
        <tissue evidence="1">Leaves</tissue>
    </source>
</reference>
<dbReference type="EMBL" id="JAYMYQ010000003">
    <property type="protein sequence ID" value="KAK7343420.1"/>
    <property type="molecule type" value="Genomic_DNA"/>
</dbReference>
<sequence>MALSLINFSAFDGFQLRLDDRKFIASAILSDVSTYGRVQTEMTPPGRVMVHDVTNGSSEQRLLFPSKMSRTGG</sequence>
<protein>
    <submittedName>
        <fullName evidence="1">Uncharacterized protein</fullName>
    </submittedName>
</protein>
<dbReference type="AlphaFoldDB" id="A0AAN9LVY5"/>
<evidence type="ECO:0000313" key="2">
    <source>
        <dbReference type="Proteomes" id="UP001367508"/>
    </source>
</evidence>
<comment type="caution">
    <text evidence="1">The sequence shown here is derived from an EMBL/GenBank/DDBJ whole genome shotgun (WGS) entry which is preliminary data.</text>
</comment>
<evidence type="ECO:0000313" key="1">
    <source>
        <dbReference type="EMBL" id="KAK7343420.1"/>
    </source>
</evidence>
<organism evidence="1 2">
    <name type="scientific">Canavalia gladiata</name>
    <name type="common">Sword bean</name>
    <name type="synonym">Dolichos gladiatus</name>
    <dbReference type="NCBI Taxonomy" id="3824"/>
    <lineage>
        <taxon>Eukaryota</taxon>
        <taxon>Viridiplantae</taxon>
        <taxon>Streptophyta</taxon>
        <taxon>Embryophyta</taxon>
        <taxon>Tracheophyta</taxon>
        <taxon>Spermatophyta</taxon>
        <taxon>Magnoliopsida</taxon>
        <taxon>eudicotyledons</taxon>
        <taxon>Gunneridae</taxon>
        <taxon>Pentapetalae</taxon>
        <taxon>rosids</taxon>
        <taxon>fabids</taxon>
        <taxon>Fabales</taxon>
        <taxon>Fabaceae</taxon>
        <taxon>Papilionoideae</taxon>
        <taxon>50 kb inversion clade</taxon>
        <taxon>NPAAA clade</taxon>
        <taxon>indigoferoid/millettioid clade</taxon>
        <taxon>Phaseoleae</taxon>
        <taxon>Canavalia</taxon>
    </lineage>
</organism>
<accession>A0AAN9LVY5</accession>
<keyword evidence="2" id="KW-1185">Reference proteome</keyword>